<protein>
    <submittedName>
        <fullName evidence="3">Tripartite tricarboxylate transporter substrate-binding protein</fullName>
    </submittedName>
</protein>
<comment type="caution">
    <text evidence="3">The sequence shown here is derived from an EMBL/GenBank/DDBJ whole genome shotgun (WGS) entry which is preliminary data.</text>
</comment>
<accession>A0ABV1KJP6</accession>
<comment type="similarity">
    <text evidence="1">Belongs to the UPF0065 (bug) family.</text>
</comment>
<feature type="signal peptide" evidence="2">
    <location>
        <begin position="1"/>
        <end position="23"/>
    </location>
</feature>
<dbReference type="SUPFAM" id="SSF53850">
    <property type="entry name" value="Periplasmic binding protein-like II"/>
    <property type="match status" value="1"/>
</dbReference>
<dbReference type="PIRSF" id="PIRSF017082">
    <property type="entry name" value="YflP"/>
    <property type="match status" value="1"/>
</dbReference>
<dbReference type="RefSeq" id="WP_349301234.1">
    <property type="nucleotide sequence ID" value="NZ_JBEDNQ010000013.1"/>
</dbReference>
<proteinExistence type="inferred from homology"/>
<reference evidence="3 4" key="1">
    <citation type="submission" date="2024-03" db="EMBL/GenBank/DDBJ databases">
        <title>Draft genome sequence of Pseudonocardia nematodicida JCM 31783.</title>
        <authorList>
            <person name="Butdee W."/>
            <person name="Duangmal K."/>
        </authorList>
    </citation>
    <scope>NUCLEOTIDE SEQUENCE [LARGE SCALE GENOMIC DNA]</scope>
    <source>
        <strain evidence="3 4">JCM 31783</strain>
    </source>
</reference>
<dbReference type="PROSITE" id="PS51257">
    <property type="entry name" value="PROKAR_LIPOPROTEIN"/>
    <property type="match status" value="1"/>
</dbReference>
<sequence length="334" mass="33987">MDRTTTRRRASLLALLLVAALLAAGCGAGGADDQVRGLRMLVPNSPGGGFDVTARSAARALEDTGLTGPVEVFNLPGAGGVAGVGRLVGEAGDDRLLMSMGLGVVGAVASHGAPVTLADTTPIARLVSESEIVVVRSDAPYRDVHDLVDAWRADPDAVTVGGGSTPGGPDHLTTMALAGGVGLDESGVRYVSHDGGGALLAALLGGEVDAAVSGTGEFADQIASGALRVLAVTDDDRVPGLDAPTLQETGIDVVSTNWRGLVAPPGLSPQAREELVAVVARLRGSPEWAEVLRTNGWQDAWLPGDEFGAFVTAETTRVERVLTELGHDREAGDG</sequence>
<keyword evidence="4" id="KW-1185">Reference proteome</keyword>
<name>A0ABV1KJP6_9PSEU</name>
<dbReference type="Proteomes" id="UP001494902">
    <property type="component" value="Unassembled WGS sequence"/>
</dbReference>
<evidence type="ECO:0000313" key="4">
    <source>
        <dbReference type="Proteomes" id="UP001494902"/>
    </source>
</evidence>
<dbReference type="InterPro" id="IPR005064">
    <property type="entry name" value="BUG"/>
</dbReference>
<gene>
    <name evidence="3" type="ORF">WIS52_27165</name>
</gene>
<organism evidence="3 4">
    <name type="scientific">Pseudonocardia nematodicida</name>
    <dbReference type="NCBI Taxonomy" id="1206997"/>
    <lineage>
        <taxon>Bacteria</taxon>
        <taxon>Bacillati</taxon>
        <taxon>Actinomycetota</taxon>
        <taxon>Actinomycetes</taxon>
        <taxon>Pseudonocardiales</taxon>
        <taxon>Pseudonocardiaceae</taxon>
        <taxon>Pseudonocardia</taxon>
    </lineage>
</organism>
<keyword evidence="2" id="KW-0732">Signal</keyword>
<evidence type="ECO:0000313" key="3">
    <source>
        <dbReference type="EMBL" id="MEQ3554164.1"/>
    </source>
</evidence>
<evidence type="ECO:0000256" key="2">
    <source>
        <dbReference type="SAM" id="SignalP"/>
    </source>
</evidence>
<feature type="chain" id="PRO_5047457923" evidence="2">
    <location>
        <begin position="24"/>
        <end position="334"/>
    </location>
</feature>
<dbReference type="Gene3D" id="3.40.190.150">
    <property type="entry name" value="Bordetella uptake gene, domain 1"/>
    <property type="match status" value="1"/>
</dbReference>
<dbReference type="EMBL" id="JBEDNQ010000013">
    <property type="protein sequence ID" value="MEQ3554164.1"/>
    <property type="molecule type" value="Genomic_DNA"/>
</dbReference>
<evidence type="ECO:0000256" key="1">
    <source>
        <dbReference type="ARBA" id="ARBA00006987"/>
    </source>
</evidence>
<dbReference type="Gene3D" id="3.40.190.10">
    <property type="entry name" value="Periplasmic binding protein-like II"/>
    <property type="match status" value="1"/>
</dbReference>
<dbReference type="PANTHER" id="PTHR42928:SF3">
    <property type="entry name" value="UPF0065 PROTEIN YFLP"/>
    <property type="match status" value="1"/>
</dbReference>
<dbReference type="Pfam" id="PF03401">
    <property type="entry name" value="TctC"/>
    <property type="match status" value="1"/>
</dbReference>
<dbReference type="PANTHER" id="PTHR42928">
    <property type="entry name" value="TRICARBOXYLATE-BINDING PROTEIN"/>
    <property type="match status" value="1"/>
</dbReference>
<dbReference type="CDD" id="cd07012">
    <property type="entry name" value="PBP2_Bug_TTT"/>
    <property type="match status" value="1"/>
</dbReference>
<dbReference type="InterPro" id="IPR042100">
    <property type="entry name" value="Bug_dom1"/>
</dbReference>